<keyword evidence="4" id="KW-1185">Reference proteome</keyword>
<dbReference type="SMART" id="SM00867">
    <property type="entry name" value="YceI"/>
    <property type="match status" value="1"/>
</dbReference>
<evidence type="ECO:0000259" key="2">
    <source>
        <dbReference type="SMART" id="SM00867"/>
    </source>
</evidence>
<protein>
    <submittedName>
        <fullName evidence="3">Polyisoprenoid-binding protein</fullName>
    </submittedName>
</protein>
<dbReference type="SUPFAM" id="SSF101874">
    <property type="entry name" value="YceI-like"/>
    <property type="match status" value="1"/>
</dbReference>
<dbReference type="Proteomes" id="UP000054804">
    <property type="component" value="Unassembled WGS sequence"/>
</dbReference>
<dbReference type="InterPro" id="IPR007372">
    <property type="entry name" value="Lipid/polyisoprenoid-bd_YceI"/>
</dbReference>
<dbReference type="OrthoDB" id="9811006at2"/>
<comment type="similarity">
    <text evidence="1">Belongs to the UPF0312 family.</text>
</comment>
<comment type="caution">
    <text evidence="3">The sequence shown here is derived from an EMBL/GenBank/DDBJ whole genome shotgun (WGS) entry which is preliminary data.</text>
</comment>
<dbReference type="PANTHER" id="PTHR34406">
    <property type="entry name" value="PROTEIN YCEI"/>
    <property type="match status" value="1"/>
</dbReference>
<dbReference type="Gene3D" id="2.40.128.110">
    <property type="entry name" value="Lipid/polyisoprenoid-binding, YceI-like"/>
    <property type="match status" value="1"/>
</dbReference>
<dbReference type="RefSeq" id="WP_058846305.1">
    <property type="nucleotide sequence ID" value="NZ_LOCL01000026.1"/>
</dbReference>
<evidence type="ECO:0000256" key="1">
    <source>
        <dbReference type="ARBA" id="ARBA00008812"/>
    </source>
</evidence>
<sequence length="185" mass="20047">MSTASRLSELTGDYVFDTARTRIAFVARHTLSTRVRGQFDAFTGGAHLDGDQPSASHVWLTIQAASIRTGNRQRDALLRGKFLDTDAHPTLGFTSTEVAQVDDAHYKVTGDLSVREVNRQVTLDAVLTGSESDAHGGLRVDFRGGVTVHRKDWGVDWNAATTLMIASKVLLEFDVTAIRGATCAS</sequence>
<name>A0A0W7XA66_9ACTN</name>
<dbReference type="PANTHER" id="PTHR34406:SF1">
    <property type="entry name" value="PROTEIN YCEI"/>
    <property type="match status" value="1"/>
</dbReference>
<evidence type="ECO:0000313" key="3">
    <source>
        <dbReference type="EMBL" id="KUF19806.1"/>
    </source>
</evidence>
<dbReference type="Pfam" id="PF04264">
    <property type="entry name" value="YceI"/>
    <property type="match status" value="1"/>
</dbReference>
<reference evidence="3 4" key="1">
    <citation type="submission" date="2015-12" db="EMBL/GenBank/DDBJ databases">
        <title>Draft genome sequence of Streptomyces silvensis ATCC 53525, a producer of novel hormone antagonists.</title>
        <authorList>
            <person name="Johnston C.W."/>
            <person name="Li Y."/>
            <person name="Magarvey N.A."/>
        </authorList>
    </citation>
    <scope>NUCLEOTIDE SEQUENCE [LARGE SCALE GENOMIC DNA]</scope>
    <source>
        <strain evidence="3 4">ATCC 53525</strain>
    </source>
</reference>
<evidence type="ECO:0000313" key="4">
    <source>
        <dbReference type="Proteomes" id="UP000054804"/>
    </source>
</evidence>
<dbReference type="STRING" id="1765722.AT728_05570"/>
<feature type="domain" description="Lipid/polyisoprenoid-binding YceI-like" evidence="2">
    <location>
        <begin position="13"/>
        <end position="178"/>
    </location>
</feature>
<dbReference type="AlphaFoldDB" id="A0A0W7XA66"/>
<accession>A0A0W7XA66</accession>
<organism evidence="3 4">
    <name type="scientific">Streptomyces silvensis</name>
    <dbReference type="NCBI Taxonomy" id="1765722"/>
    <lineage>
        <taxon>Bacteria</taxon>
        <taxon>Bacillati</taxon>
        <taxon>Actinomycetota</taxon>
        <taxon>Actinomycetes</taxon>
        <taxon>Kitasatosporales</taxon>
        <taxon>Streptomycetaceae</taxon>
        <taxon>Streptomyces</taxon>
    </lineage>
</organism>
<dbReference type="EMBL" id="LOCL01000026">
    <property type="protein sequence ID" value="KUF19806.1"/>
    <property type="molecule type" value="Genomic_DNA"/>
</dbReference>
<dbReference type="InterPro" id="IPR036761">
    <property type="entry name" value="TTHA0802/YceI-like_sf"/>
</dbReference>
<gene>
    <name evidence="3" type="ORF">AT728_05570</name>
</gene>
<proteinExistence type="inferred from homology"/>